<proteinExistence type="inferred from homology"/>
<dbReference type="PRINTS" id="PR00190">
    <property type="entry name" value="ACTIN"/>
</dbReference>
<reference evidence="11" key="1">
    <citation type="journal article" date="2022" name="Plant J.">
        <title>Strategies of tolerance reflected in two North American maple genomes.</title>
        <authorList>
            <person name="McEvoy S.L."/>
            <person name="Sezen U.U."/>
            <person name="Trouern-Trend A."/>
            <person name="McMahon S.M."/>
            <person name="Schaberg P.G."/>
            <person name="Yang J."/>
            <person name="Wegrzyn J.L."/>
            <person name="Swenson N.G."/>
        </authorList>
    </citation>
    <scope>NUCLEOTIDE SEQUENCE</scope>
    <source>
        <strain evidence="11">NS2018</strain>
    </source>
</reference>
<evidence type="ECO:0000256" key="7">
    <source>
        <dbReference type="ARBA" id="ARBA00023212"/>
    </source>
</evidence>
<evidence type="ECO:0000256" key="6">
    <source>
        <dbReference type="ARBA" id="ARBA00022840"/>
    </source>
</evidence>
<dbReference type="InterPro" id="IPR002156">
    <property type="entry name" value="RNaseH_domain"/>
</dbReference>
<accession>A0AA39W820</accession>
<comment type="similarity">
    <text evidence="2 9">Belongs to the actin family.</text>
</comment>
<dbReference type="Pfam" id="PF13456">
    <property type="entry name" value="RVT_3"/>
    <property type="match status" value="1"/>
</dbReference>
<dbReference type="InterPro" id="IPR004000">
    <property type="entry name" value="Actin"/>
</dbReference>
<dbReference type="SUPFAM" id="SSF53067">
    <property type="entry name" value="Actin-like ATPase domain"/>
    <property type="match status" value="2"/>
</dbReference>
<dbReference type="InterPro" id="IPR020902">
    <property type="entry name" value="Actin/actin-like_CS"/>
</dbReference>
<dbReference type="AlphaFoldDB" id="A0AA39W820"/>
<dbReference type="EMBL" id="JAUESC010000001">
    <property type="protein sequence ID" value="KAK0606897.1"/>
    <property type="molecule type" value="Genomic_DNA"/>
</dbReference>
<evidence type="ECO:0000256" key="5">
    <source>
        <dbReference type="ARBA" id="ARBA00022801"/>
    </source>
</evidence>
<sequence>MVGMGQKDAYVGDEAQSKRGILTLKYPIEHGIVSNWDDMEKIWHHTFYNELRVAPEEHPVLLTEAPLNPKANREKMTQIMFETFNVPAMYVAIQAVLSLYASGRTTGIVLDSGDGVSHTVPIYEGYALPHAILRLDLAGRDLTDALMKILTERGYMFTTTAEREIVRDMKEKLAYVALDYEQELETAKSSSSVEKNYELPDGQIITIGAERFRCPEVLFQPSLIGMEAAGIHETTYNSIMKCDVDIRKDLYGNIVLSGGSTMFPGIADRMSKEITALAPSSMKIKVVAPPERKYSVWIGGSILASLSTFQQMWISKGEYDESGPSIVHRKTCELLGACKRAVERLQGSDAALNGDKGRYGASMVIRNDKGKVVINVALSFKGKACGESWTLPASGSFKLNVDTALNGDKGKYGAGMVIGNDKGKVIMTAALSFKGKVLVDIALWCFKLNVDAALNGDKGRYEAGMVIRNDKGKVVITALSYKGKVPVDIAEAVAVLEGIFMEEKFGLFPLFIEPNALGIVRLCNGVISSCYDINNIICDVVALKGKCIKFAESIAKFVVASGFSGIWHVDFLEWLSLLANSDLNSCNSFLNF</sequence>
<keyword evidence="5" id="KW-0378">Hydrolase</keyword>
<dbReference type="FunFam" id="3.30.420.40:FF:000058">
    <property type="entry name" value="Putative actin-related protein 5"/>
    <property type="match status" value="1"/>
</dbReference>
<keyword evidence="12" id="KW-1185">Reference proteome</keyword>
<evidence type="ECO:0000313" key="12">
    <source>
        <dbReference type="Proteomes" id="UP001168877"/>
    </source>
</evidence>
<dbReference type="GO" id="GO:0005524">
    <property type="term" value="F:ATP binding"/>
    <property type="evidence" value="ECO:0007669"/>
    <property type="project" value="UniProtKB-KW"/>
</dbReference>
<gene>
    <name evidence="11" type="ORF">LWI29_005839</name>
</gene>
<reference evidence="11" key="2">
    <citation type="submission" date="2023-06" db="EMBL/GenBank/DDBJ databases">
        <authorList>
            <person name="Swenson N.G."/>
            <person name="Wegrzyn J.L."/>
            <person name="Mcevoy S.L."/>
        </authorList>
    </citation>
    <scope>NUCLEOTIDE SEQUENCE</scope>
    <source>
        <strain evidence="11">NS2018</strain>
        <tissue evidence="11">Leaf</tissue>
    </source>
</reference>
<protein>
    <recommendedName>
        <fullName evidence="10">RNase H type-1 domain-containing protein</fullName>
    </recommendedName>
</protein>
<dbReference type="InterPro" id="IPR043129">
    <property type="entry name" value="ATPase_NBD"/>
</dbReference>
<evidence type="ECO:0000256" key="8">
    <source>
        <dbReference type="ARBA" id="ARBA00049360"/>
    </source>
</evidence>
<keyword evidence="4" id="KW-0547">Nucleotide-binding</keyword>
<comment type="subcellular location">
    <subcellularLocation>
        <location evidence="1">Cytoplasm</location>
        <location evidence="1">Cytoskeleton</location>
    </subcellularLocation>
</comment>
<dbReference type="PANTHER" id="PTHR11937">
    <property type="entry name" value="ACTIN"/>
    <property type="match status" value="1"/>
</dbReference>
<dbReference type="FunFam" id="3.30.420.40:FF:000404">
    <property type="entry name" value="Major actin"/>
    <property type="match status" value="1"/>
</dbReference>
<comment type="catalytic activity">
    <reaction evidence="8">
        <text>ATP + H2O = ADP + phosphate + H(+)</text>
        <dbReference type="Rhea" id="RHEA:13065"/>
        <dbReference type="ChEBI" id="CHEBI:15377"/>
        <dbReference type="ChEBI" id="CHEBI:15378"/>
        <dbReference type="ChEBI" id="CHEBI:30616"/>
        <dbReference type="ChEBI" id="CHEBI:43474"/>
        <dbReference type="ChEBI" id="CHEBI:456216"/>
    </reaction>
</comment>
<feature type="domain" description="RNase H type-1" evidence="10">
    <location>
        <begin position="449"/>
        <end position="528"/>
    </location>
</feature>
<evidence type="ECO:0000259" key="10">
    <source>
        <dbReference type="Pfam" id="PF13456"/>
    </source>
</evidence>
<dbReference type="PROSITE" id="PS01132">
    <property type="entry name" value="ACTINS_ACT_LIKE"/>
    <property type="match status" value="1"/>
</dbReference>
<dbReference type="Pfam" id="PF00022">
    <property type="entry name" value="Actin"/>
    <property type="match status" value="1"/>
</dbReference>
<name>A0AA39W820_ACESA</name>
<dbReference type="PROSITE" id="PS00432">
    <property type="entry name" value="ACTINS_2"/>
    <property type="match status" value="1"/>
</dbReference>
<dbReference type="GO" id="GO:0048767">
    <property type="term" value="P:root hair elongation"/>
    <property type="evidence" value="ECO:0007669"/>
    <property type="project" value="UniProtKB-ARBA"/>
</dbReference>
<keyword evidence="7" id="KW-0206">Cytoskeleton</keyword>
<dbReference type="Gene3D" id="3.90.640.10">
    <property type="entry name" value="Actin, Chain A, domain 4"/>
    <property type="match status" value="1"/>
</dbReference>
<evidence type="ECO:0000256" key="3">
    <source>
        <dbReference type="ARBA" id="ARBA00022490"/>
    </source>
</evidence>
<dbReference type="GO" id="GO:0003676">
    <property type="term" value="F:nucleic acid binding"/>
    <property type="evidence" value="ECO:0007669"/>
    <property type="project" value="InterPro"/>
</dbReference>
<dbReference type="InterPro" id="IPR004001">
    <property type="entry name" value="Actin_CS"/>
</dbReference>
<keyword evidence="6" id="KW-0067">ATP-binding</keyword>
<evidence type="ECO:0000256" key="9">
    <source>
        <dbReference type="RuleBase" id="RU000487"/>
    </source>
</evidence>
<organism evidence="11 12">
    <name type="scientific">Acer saccharum</name>
    <name type="common">Sugar maple</name>
    <dbReference type="NCBI Taxonomy" id="4024"/>
    <lineage>
        <taxon>Eukaryota</taxon>
        <taxon>Viridiplantae</taxon>
        <taxon>Streptophyta</taxon>
        <taxon>Embryophyta</taxon>
        <taxon>Tracheophyta</taxon>
        <taxon>Spermatophyta</taxon>
        <taxon>Magnoliopsida</taxon>
        <taxon>eudicotyledons</taxon>
        <taxon>Gunneridae</taxon>
        <taxon>Pentapetalae</taxon>
        <taxon>rosids</taxon>
        <taxon>malvids</taxon>
        <taxon>Sapindales</taxon>
        <taxon>Sapindaceae</taxon>
        <taxon>Hippocastanoideae</taxon>
        <taxon>Acereae</taxon>
        <taxon>Acer</taxon>
    </lineage>
</organism>
<dbReference type="FunFam" id="3.30.420.40:FF:000291">
    <property type="entry name" value="Actin, alpha skeletal muscle"/>
    <property type="match status" value="1"/>
</dbReference>
<dbReference type="PROSITE" id="PS00406">
    <property type="entry name" value="ACTINS_1"/>
    <property type="match status" value="1"/>
</dbReference>
<evidence type="ECO:0000256" key="1">
    <source>
        <dbReference type="ARBA" id="ARBA00004245"/>
    </source>
</evidence>
<dbReference type="Gene3D" id="3.30.420.40">
    <property type="match status" value="2"/>
</dbReference>
<evidence type="ECO:0000313" key="11">
    <source>
        <dbReference type="EMBL" id="KAK0606897.1"/>
    </source>
</evidence>
<keyword evidence="3" id="KW-0963">Cytoplasm</keyword>
<dbReference type="FunFam" id="3.90.640.10:FF:000001">
    <property type="entry name" value="Actin, muscle"/>
    <property type="match status" value="1"/>
</dbReference>
<dbReference type="GO" id="GO:0004523">
    <property type="term" value="F:RNA-DNA hybrid ribonuclease activity"/>
    <property type="evidence" value="ECO:0007669"/>
    <property type="project" value="InterPro"/>
</dbReference>
<dbReference type="CDD" id="cd10224">
    <property type="entry name" value="ASKHA_NBD_actin"/>
    <property type="match status" value="1"/>
</dbReference>
<dbReference type="SMART" id="SM00268">
    <property type="entry name" value="ACTIN"/>
    <property type="match status" value="1"/>
</dbReference>
<evidence type="ECO:0000256" key="4">
    <source>
        <dbReference type="ARBA" id="ARBA00022741"/>
    </source>
</evidence>
<dbReference type="Proteomes" id="UP001168877">
    <property type="component" value="Unassembled WGS sequence"/>
</dbReference>
<comment type="caution">
    <text evidence="11">The sequence shown here is derived from an EMBL/GenBank/DDBJ whole genome shotgun (WGS) entry which is preliminary data.</text>
</comment>
<dbReference type="GO" id="GO:0005856">
    <property type="term" value="C:cytoskeleton"/>
    <property type="evidence" value="ECO:0007669"/>
    <property type="project" value="UniProtKB-SubCell"/>
</dbReference>
<evidence type="ECO:0000256" key="2">
    <source>
        <dbReference type="ARBA" id="ARBA00006752"/>
    </source>
</evidence>